<dbReference type="Proteomes" id="UP000309174">
    <property type="component" value="Unassembled WGS sequence"/>
</dbReference>
<dbReference type="Pfam" id="PF13304">
    <property type="entry name" value="AAA_21"/>
    <property type="match status" value="1"/>
</dbReference>
<dbReference type="Gene3D" id="3.40.50.300">
    <property type="entry name" value="P-loop containing nucleotide triphosphate hydrolases"/>
    <property type="match status" value="2"/>
</dbReference>
<name>A0A5C4J3M4_9ACTN</name>
<dbReference type="InterPro" id="IPR034139">
    <property type="entry name" value="TOPRIM_OLD"/>
</dbReference>
<dbReference type="SUPFAM" id="SSF52540">
    <property type="entry name" value="P-loop containing nucleoside triphosphate hydrolases"/>
    <property type="match status" value="1"/>
</dbReference>
<gene>
    <name evidence="3" type="ORF">ETD83_31385</name>
</gene>
<dbReference type="OrthoDB" id="3237462at2"/>
<dbReference type="GO" id="GO:0016887">
    <property type="term" value="F:ATP hydrolysis activity"/>
    <property type="evidence" value="ECO:0007669"/>
    <property type="project" value="InterPro"/>
</dbReference>
<keyword evidence="4" id="KW-1185">Reference proteome</keyword>
<dbReference type="CDD" id="cd01026">
    <property type="entry name" value="TOPRIM_OLD"/>
    <property type="match status" value="1"/>
</dbReference>
<dbReference type="Pfam" id="PF20469">
    <property type="entry name" value="OLD-like_TOPRIM"/>
    <property type="match status" value="1"/>
</dbReference>
<dbReference type="RefSeq" id="WP_138648827.1">
    <property type="nucleotide sequence ID" value="NZ_VCKW01000217.1"/>
</dbReference>
<evidence type="ECO:0000259" key="1">
    <source>
        <dbReference type="Pfam" id="PF13304"/>
    </source>
</evidence>
<evidence type="ECO:0000313" key="3">
    <source>
        <dbReference type="EMBL" id="TMQ91347.1"/>
    </source>
</evidence>
<dbReference type="PANTHER" id="PTHR43581">
    <property type="entry name" value="ATP/GTP PHOSPHATASE"/>
    <property type="match status" value="1"/>
</dbReference>
<dbReference type="PANTHER" id="PTHR43581:SF2">
    <property type="entry name" value="EXCINUCLEASE ATPASE SUBUNIT"/>
    <property type="match status" value="1"/>
</dbReference>
<proteinExistence type="predicted"/>
<organism evidence="3 4">
    <name type="scientific">Actinomadura soli</name>
    <dbReference type="NCBI Taxonomy" id="2508997"/>
    <lineage>
        <taxon>Bacteria</taxon>
        <taxon>Bacillati</taxon>
        <taxon>Actinomycetota</taxon>
        <taxon>Actinomycetes</taxon>
        <taxon>Streptosporangiales</taxon>
        <taxon>Thermomonosporaceae</taxon>
        <taxon>Actinomadura</taxon>
    </lineage>
</organism>
<reference evidence="3 4" key="1">
    <citation type="submission" date="2019-05" db="EMBL/GenBank/DDBJ databases">
        <title>Draft genome sequence of Actinomadura sp. 14C53.</title>
        <authorList>
            <person name="Saricaoglu S."/>
            <person name="Isik K."/>
        </authorList>
    </citation>
    <scope>NUCLEOTIDE SEQUENCE [LARGE SCALE GENOMIC DNA]</scope>
    <source>
        <strain evidence="3 4">14C53</strain>
    </source>
</reference>
<protein>
    <submittedName>
        <fullName evidence="3">DUF2813 domain-containing protein</fullName>
    </submittedName>
</protein>
<dbReference type="InterPro" id="IPR027417">
    <property type="entry name" value="P-loop_NTPase"/>
</dbReference>
<evidence type="ECO:0000259" key="2">
    <source>
        <dbReference type="Pfam" id="PF20469"/>
    </source>
</evidence>
<dbReference type="InterPro" id="IPR051396">
    <property type="entry name" value="Bact_Antivir_Def_Nuclease"/>
</dbReference>
<accession>A0A5C4J3M4</accession>
<feature type="domain" description="ATPase AAA-type core" evidence="1">
    <location>
        <begin position="25"/>
        <end position="338"/>
    </location>
</feature>
<dbReference type="AlphaFoldDB" id="A0A5C4J3M4"/>
<sequence length="574" mass="62788">MRISQLTVQNFRNLANINLRLEAGAVIVGENRSGKSNLLHALRLVLDPTMPNSDRRLRREDFWDGLGKDANDYDPQAAGESITISVEITDFEDEPTALVALKGALLKTDPIRARLTFRWGPADTVEEGAQAPYRWSIVGGENEAQVGGDVREYLFIAYLHALRDVQSDIRNWRRSPLRRLLEAAAAAAPKEALGGVEQAMTEANAQLNQLEVIEQLGTRISARTLDMVGDQHALETSLAAAPPDPVRLIRGMKLFVDGPAQRDLGSASLGTLNVLYLALLELGLDQQLLENEIAHAVIAVDEPEAHLHPHLQRLVFRRLLNETPRTITKIVTTQSPYIASVAPPRSLLVLRTTGDQTLAAAAADASLTELEWDDIGRYLDATRAELVFARRVLFVEGYAEQVMVPALARGLDLELDKLGVTVCAIHGTHFSTYVRFAAALGIPWAVVTDGDPGDDEDADSPPAGQVRATRLVETIGAAGSPEQHGIFCGTTTFEYDLFQASAENQATCRMVLADLVTPRQQVVLETWQSTTPDCAEFLKMIERAGGKGRFAQRLALRKLTAPEYVAAALQYLKA</sequence>
<comment type="caution">
    <text evidence="3">The sequence shown here is derived from an EMBL/GenBank/DDBJ whole genome shotgun (WGS) entry which is preliminary data.</text>
</comment>
<dbReference type="InterPro" id="IPR003959">
    <property type="entry name" value="ATPase_AAA_core"/>
</dbReference>
<evidence type="ECO:0000313" key="4">
    <source>
        <dbReference type="Proteomes" id="UP000309174"/>
    </source>
</evidence>
<feature type="domain" description="OLD protein-like TOPRIM" evidence="2">
    <location>
        <begin position="388"/>
        <end position="451"/>
    </location>
</feature>
<dbReference type="EMBL" id="VCKW01000217">
    <property type="protein sequence ID" value="TMQ91347.1"/>
    <property type="molecule type" value="Genomic_DNA"/>
</dbReference>
<dbReference type="GO" id="GO:0005524">
    <property type="term" value="F:ATP binding"/>
    <property type="evidence" value="ECO:0007669"/>
    <property type="project" value="InterPro"/>
</dbReference>